<comment type="caution">
    <text evidence="1">The sequence shown here is derived from an EMBL/GenBank/DDBJ whole genome shotgun (WGS) entry which is preliminary data.</text>
</comment>
<dbReference type="AlphaFoldDB" id="A0AAV7PFB8"/>
<dbReference type="EMBL" id="JANPWB010000011">
    <property type="protein sequence ID" value="KAJ1123995.1"/>
    <property type="molecule type" value="Genomic_DNA"/>
</dbReference>
<accession>A0AAV7PFB8</accession>
<keyword evidence="2" id="KW-1185">Reference proteome</keyword>
<dbReference type="Proteomes" id="UP001066276">
    <property type="component" value="Chromosome 7"/>
</dbReference>
<reference evidence="1" key="1">
    <citation type="journal article" date="2022" name="bioRxiv">
        <title>Sequencing and chromosome-scale assembly of the giantPleurodeles waltlgenome.</title>
        <authorList>
            <person name="Brown T."/>
            <person name="Elewa A."/>
            <person name="Iarovenko S."/>
            <person name="Subramanian E."/>
            <person name="Araus A.J."/>
            <person name="Petzold A."/>
            <person name="Susuki M."/>
            <person name="Suzuki K.-i.T."/>
            <person name="Hayashi T."/>
            <person name="Toyoda A."/>
            <person name="Oliveira C."/>
            <person name="Osipova E."/>
            <person name="Leigh N.D."/>
            <person name="Simon A."/>
            <person name="Yun M.H."/>
        </authorList>
    </citation>
    <scope>NUCLEOTIDE SEQUENCE</scope>
    <source>
        <strain evidence="1">20211129_DDA</strain>
        <tissue evidence="1">Liver</tissue>
    </source>
</reference>
<evidence type="ECO:0000313" key="2">
    <source>
        <dbReference type="Proteomes" id="UP001066276"/>
    </source>
</evidence>
<sequence>MTALQGGVASCKRARFASVISHDSSTEHNDGKDLGQVIKEHCSVTLWVEGKALREVVAQSRTRCLGQDKGKEVPKGGYGAEAQGCRYEDMDLVYMEDSPEEGEIV</sequence>
<evidence type="ECO:0000313" key="1">
    <source>
        <dbReference type="EMBL" id="KAJ1123995.1"/>
    </source>
</evidence>
<protein>
    <submittedName>
        <fullName evidence="1">Uncharacterized protein</fullName>
    </submittedName>
</protein>
<name>A0AAV7PFB8_PLEWA</name>
<organism evidence="1 2">
    <name type="scientific">Pleurodeles waltl</name>
    <name type="common">Iberian ribbed newt</name>
    <dbReference type="NCBI Taxonomy" id="8319"/>
    <lineage>
        <taxon>Eukaryota</taxon>
        <taxon>Metazoa</taxon>
        <taxon>Chordata</taxon>
        <taxon>Craniata</taxon>
        <taxon>Vertebrata</taxon>
        <taxon>Euteleostomi</taxon>
        <taxon>Amphibia</taxon>
        <taxon>Batrachia</taxon>
        <taxon>Caudata</taxon>
        <taxon>Salamandroidea</taxon>
        <taxon>Salamandridae</taxon>
        <taxon>Pleurodelinae</taxon>
        <taxon>Pleurodeles</taxon>
    </lineage>
</organism>
<gene>
    <name evidence="1" type="ORF">NDU88_002459</name>
</gene>
<proteinExistence type="predicted"/>